<keyword evidence="2" id="KW-1185">Reference proteome</keyword>
<dbReference type="Proteomes" id="UP001152320">
    <property type="component" value="Chromosome 3"/>
</dbReference>
<comment type="caution">
    <text evidence="1">The sequence shown here is derived from an EMBL/GenBank/DDBJ whole genome shotgun (WGS) entry which is preliminary data.</text>
</comment>
<organism evidence="1 2">
    <name type="scientific">Holothuria leucospilota</name>
    <name type="common">Black long sea cucumber</name>
    <name type="synonym">Mertensiothuria leucospilota</name>
    <dbReference type="NCBI Taxonomy" id="206669"/>
    <lineage>
        <taxon>Eukaryota</taxon>
        <taxon>Metazoa</taxon>
        <taxon>Echinodermata</taxon>
        <taxon>Eleutherozoa</taxon>
        <taxon>Echinozoa</taxon>
        <taxon>Holothuroidea</taxon>
        <taxon>Aspidochirotacea</taxon>
        <taxon>Aspidochirotida</taxon>
        <taxon>Holothuriidae</taxon>
        <taxon>Holothuria</taxon>
    </lineage>
</organism>
<proteinExistence type="predicted"/>
<gene>
    <name evidence="1" type="ORF">HOLleu_08792</name>
</gene>
<name>A0A9Q1CJI3_HOLLE</name>
<dbReference type="AlphaFoldDB" id="A0A9Q1CJI3"/>
<dbReference type="EMBL" id="JAIZAY010000003">
    <property type="protein sequence ID" value="KAJ8045729.1"/>
    <property type="molecule type" value="Genomic_DNA"/>
</dbReference>
<reference evidence="1" key="1">
    <citation type="submission" date="2021-10" db="EMBL/GenBank/DDBJ databases">
        <title>Tropical sea cucumber genome reveals ecological adaptation and Cuvierian tubules defense mechanism.</title>
        <authorList>
            <person name="Chen T."/>
        </authorList>
    </citation>
    <scope>NUCLEOTIDE SEQUENCE</scope>
    <source>
        <strain evidence="1">Nanhai2018</strain>
        <tissue evidence="1">Muscle</tissue>
    </source>
</reference>
<evidence type="ECO:0000313" key="2">
    <source>
        <dbReference type="Proteomes" id="UP001152320"/>
    </source>
</evidence>
<accession>A0A9Q1CJI3</accession>
<protein>
    <submittedName>
        <fullName evidence="1">Uncharacterized protein</fullName>
    </submittedName>
</protein>
<evidence type="ECO:0000313" key="1">
    <source>
        <dbReference type="EMBL" id="KAJ8045729.1"/>
    </source>
</evidence>
<sequence length="59" mass="6830">MGADRIVYGMLVPWTPLQQCRLIQSNKRSIIVFRFYDLCYQSQSEVCYDQGPNHVGCNS</sequence>